<sequence length="359" mass="42381">MIRLYLPGIFCILILIDIVKTKDEQMELVQVLFRHGDRFPDEKEIPPIYESSFNSEEKMRYGQLTVAGMLRMYKFGKMLRNRYINFIDDNDVDKIYSYSTNRDRTRASLHMTLAGLFPNTNATSSKGDMRWLQIPINYDVDESNFLTSIYSSKHKCGRKLWRQFRDAQNSTEIQAKMRSYQSFWEDLKKKIGQLPGRPLCNYLVSLESMGRKLPDWCSREDYQKIKDVAEIRDEGLTFTNWSKRMTAGTFLEKFLENIQHNDRERKKMYLYSAHDLQITCLSRALQFGNVPLSPEYGSALIIEKYRKQDNELIRMFMWLGVTKKMVPVKLKNCNHECPLKTFTSQVDTLFPTEEDKKCE</sequence>
<protein>
    <submittedName>
        <fullName evidence="1">Uncharacterized protein</fullName>
    </submittedName>
</protein>
<evidence type="ECO:0000313" key="1">
    <source>
        <dbReference type="EMBL" id="KAJ8683776.1"/>
    </source>
</evidence>
<evidence type="ECO:0000313" key="2">
    <source>
        <dbReference type="Proteomes" id="UP001239111"/>
    </source>
</evidence>
<comment type="caution">
    <text evidence="1">The sequence shown here is derived from an EMBL/GenBank/DDBJ whole genome shotgun (WGS) entry which is preliminary data.</text>
</comment>
<accession>A0ACC2PL57</accession>
<keyword evidence="2" id="KW-1185">Reference proteome</keyword>
<gene>
    <name evidence="1" type="ORF">QAD02_019568</name>
</gene>
<organism evidence="1 2">
    <name type="scientific">Eretmocerus hayati</name>
    <dbReference type="NCBI Taxonomy" id="131215"/>
    <lineage>
        <taxon>Eukaryota</taxon>
        <taxon>Metazoa</taxon>
        <taxon>Ecdysozoa</taxon>
        <taxon>Arthropoda</taxon>
        <taxon>Hexapoda</taxon>
        <taxon>Insecta</taxon>
        <taxon>Pterygota</taxon>
        <taxon>Neoptera</taxon>
        <taxon>Endopterygota</taxon>
        <taxon>Hymenoptera</taxon>
        <taxon>Apocrita</taxon>
        <taxon>Proctotrupomorpha</taxon>
        <taxon>Chalcidoidea</taxon>
        <taxon>Aphelinidae</taxon>
        <taxon>Aphelininae</taxon>
        <taxon>Eretmocerus</taxon>
    </lineage>
</organism>
<reference evidence="1" key="1">
    <citation type="submission" date="2023-04" db="EMBL/GenBank/DDBJ databases">
        <title>A chromosome-level genome assembly of the parasitoid wasp Eretmocerus hayati.</title>
        <authorList>
            <person name="Zhong Y."/>
            <person name="Liu S."/>
            <person name="Liu Y."/>
        </authorList>
    </citation>
    <scope>NUCLEOTIDE SEQUENCE</scope>
    <source>
        <strain evidence="1">ZJU_SS_LIU_2023</strain>
    </source>
</reference>
<dbReference type="Proteomes" id="UP001239111">
    <property type="component" value="Chromosome 1"/>
</dbReference>
<dbReference type="EMBL" id="CM056741">
    <property type="protein sequence ID" value="KAJ8683776.1"/>
    <property type="molecule type" value="Genomic_DNA"/>
</dbReference>
<name>A0ACC2PL57_9HYME</name>
<proteinExistence type="predicted"/>